<dbReference type="AlphaFoldDB" id="A0A5S3YBR2"/>
<protein>
    <submittedName>
        <fullName evidence="2">RND transporter</fullName>
    </submittedName>
</protein>
<feature type="non-terminal residue" evidence="2">
    <location>
        <position position="1"/>
    </location>
</feature>
<proteinExistence type="predicted"/>
<dbReference type="InterPro" id="IPR050545">
    <property type="entry name" value="Mycobact_MmpL"/>
</dbReference>
<evidence type="ECO:0000313" key="3">
    <source>
        <dbReference type="Proteomes" id="UP000305874"/>
    </source>
</evidence>
<feature type="transmembrane region" description="Helical" evidence="1">
    <location>
        <begin position="45"/>
        <end position="67"/>
    </location>
</feature>
<reference evidence="2 3" key="1">
    <citation type="submission" date="2017-12" db="EMBL/GenBank/DDBJ databases">
        <authorList>
            <person name="Paulsen S."/>
            <person name="Gram L.K."/>
        </authorList>
    </citation>
    <scope>NUCLEOTIDE SEQUENCE [LARGE SCALE GENOMIC DNA]</scope>
    <source>
        <strain evidence="2 3">S2897</strain>
    </source>
</reference>
<dbReference type="Gene3D" id="1.20.1640.10">
    <property type="entry name" value="Multidrug efflux transporter AcrB transmembrane domain"/>
    <property type="match status" value="1"/>
</dbReference>
<keyword evidence="1" id="KW-1133">Transmembrane helix</keyword>
<dbReference type="EMBL" id="PNCG01000960">
    <property type="protein sequence ID" value="TMP69509.1"/>
    <property type="molecule type" value="Genomic_DNA"/>
</dbReference>
<keyword evidence="1" id="KW-0812">Transmembrane</keyword>
<dbReference type="PANTHER" id="PTHR33406">
    <property type="entry name" value="MEMBRANE PROTEIN MJ1562-RELATED"/>
    <property type="match status" value="1"/>
</dbReference>
<organism evidence="2 3">
    <name type="scientific">Pseudoalteromonas ruthenica</name>
    <dbReference type="NCBI Taxonomy" id="151081"/>
    <lineage>
        <taxon>Bacteria</taxon>
        <taxon>Pseudomonadati</taxon>
        <taxon>Pseudomonadota</taxon>
        <taxon>Gammaproteobacteria</taxon>
        <taxon>Alteromonadales</taxon>
        <taxon>Pseudoalteromonadaceae</taxon>
        <taxon>Pseudoalteromonas</taxon>
    </lineage>
</organism>
<reference evidence="3" key="2">
    <citation type="submission" date="2019-06" db="EMBL/GenBank/DDBJ databases">
        <title>Co-occurence of chitin degradation, pigmentation and bioactivity in marine Pseudoalteromonas.</title>
        <authorList>
            <person name="Sonnenschein E.C."/>
            <person name="Bech P.K."/>
        </authorList>
    </citation>
    <scope>NUCLEOTIDE SEQUENCE [LARGE SCALE GENOMIC DNA]</scope>
    <source>
        <strain evidence="3">S2897</strain>
    </source>
</reference>
<feature type="non-terminal residue" evidence="2">
    <location>
        <position position="107"/>
    </location>
</feature>
<feature type="transmembrane region" description="Helical" evidence="1">
    <location>
        <begin position="79"/>
        <end position="101"/>
    </location>
</feature>
<comment type="caution">
    <text evidence="2">The sequence shown here is derived from an EMBL/GenBank/DDBJ whole genome shotgun (WGS) entry which is preliminary data.</text>
</comment>
<dbReference type="SUPFAM" id="SSF82866">
    <property type="entry name" value="Multidrug efflux transporter AcrB transmembrane domain"/>
    <property type="match status" value="1"/>
</dbReference>
<name>A0A5S3YBR2_9GAMM</name>
<dbReference type="Proteomes" id="UP000305874">
    <property type="component" value="Unassembled WGS sequence"/>
</dbReference>
<sequence>PMSILVPFLVFAIGVSHGVQMINAIGKKVAEGVSSKVAAQASFKALLIPGGIALLSDTVGFLTLLAIDIGIIRELAITASLGVAVIIFTNLVLLPILASYFDSSKIK</sequence>
<gene>
    <name evidence="2" type="ORF">CWC05_23335</name>
</gene>
<dbReference type="GO" id="GO:0005886">
    <property type="term" value="C:plasma membrane"/>
    <property type="evidence" value="ECO:0007669"/>
    <property type="project" value="TreeGrafter"/>
</dbReference>
<evidence type="ECO:0000313" key="2">
    <source>
        <dbReference type="EMBL" id="TMP69509.1"/>
    </source>
</evidence>
<dbReference type="PANTHER" id="PTHR33406:SF10">
    <property type="entry name" value="SSD DOMAIN-CONTAINING PROTEIN"/>
    <property type="match status" value="1"/>
</dbReference>
<evidence type="ECO:0000256" key="1">
    <source>
        <dbReference type="SAM" id="Phobius"/>
    </source>
</evidence>
<keyword evidence="1" id="KW-0472">Membrane</keyword>
<accession>A0A5S3YBR2</accession>